<dbReference type="EMBL" id="CP060719">
    <property type="protein sequence ID" value="QNN70448.1"/>
    <property type="molecule type" value="Genomic_DNA"/>
</dbReference>
<evidence type="ECO:0000313" key="5">
    <source>
        <dbReference type="Proteomes" id="UP000515804"/>
    </source>
</evidence>
<dbReference type="AlphaFoldDB" id="A0A7G9SRH3"/>
<reference evidence="4 5" key="1">
    <citation type="submission" date="2020-08" db="EMBL/GenBank/DDBJ databases">
        <title>Genome sequence of Thermomonas carbonis KCTC 42013T.</title>
        <authorList>
            <person name="Hyun D.-W."/>
            <person name="Bae J.-W."/>
        </authorList>
    </citation>
    <scope>NUCLEOTIDE SEQUENCE [LARGE SCALE GENOMIC DNA]</scope>
    <source>
        <strain evidence="4 5">KCTC 42013</strain>
    </source>
</reference>
<keyword evidence="2" id="KW-0732">Signal</keyword>
<keyword evidence="5" id="KW-1185">Reference proteome</keyword>
<feature type="signal peptide" evidence="2">
    <location>
        <begin position="1"/>
        <end position="16"/>
    </location>
</feature>
<sequence length="452" mass="49075">MKKFAWCLLLPLVAFAAARDDYASQWPLALQRDDGGAYRVVLDREVYRRLQSPQLHDLVVVNAQGTPVATAVFPADAPLAQSATAVSLPWFPLPVDAGASRQDIAAISEIATDGSLRRVELRSPGSTTTAPGDGGCVIDASQLRGPLAALRFTWSDEAPFDRGYRVSASDDLRQWRDIVADARLVQLRNNEQRIIESRIVLPAVQARYLRLLPTTPQGSGLSVTGVFAEPVGRIAAPALQWEELQGKRVETPQGPTFEYALDGRFPVEAADVVSAGNSTRGWTLESRDDDASAWRSAASPWVAYRIDSGGKASSSPPQPVHGNSRHRHWRLLAREPSEGAAPVLRLGYRPEVVVFLAEGAPPFALFAGSARASRQDAPLPQLVEALRAERGRDWQPATAMLGTRQRLAGDVALQPLAPPTDWKRWLLWGVLIIGALLVAGFAFSLLRSKPAT</sequence>
<evidence type="ECO:0000259" key="3">
    <source>
        <dbReference type="PROSITE" id="PS50022"/>
    </source>
</evidence>
<protein>
    <submittedName>
        <fullName evidence="4">DUF3999 domain-containing protein</fullName>
    </submittedName>
</protein>
<keyword evidence="1" id="KW-0472">Membrane</keyword>
<name>A0A7G9SRH3_9GAMM</name>
<dbReference type="InterPro" id="IPR025060">
    <property type="entry name" value="DUF3999"/>
</dbReference>
<dbReference type="Pfam" id="PF13163">
    <property type="entry name" value="DUF3999"/>
    <property type="match status" value="1"/>
</dbReference>
<feature type="transmembrane region" description="Helical" evidence="1">
    <location>
        <begin position="425"/>
        <end position="446"/>
    </location>
</feature>
<dbReference type="KEGG" id="tcn:H9L16_02105"/>
<dbReference type="Proteomes" id="UP000515804">
    <property type="component" value="Chromosome"/>
</dbReference>
<dbReference type="InterPro" id="IPR000421">
    <property type="entry name" value="FA58C"/>
</dbReference>
<dbReference type="SUPFAM" id="SSF49785">
    <property type="entry name" value="Galactose-binding domain-like"/>
    <property type="match status" value="1"/>
</dbReference>
<dbReference type="PROSITE" id="PS50022">
    <property type="entry name" value="FA58C_3"/>
    <property type="match status" value="1"/>
</dbReference>
<evidence type="ECO:0000256" key="1">
    <source>
        <dbReference type="SAM" id="Phobius"/>
    </source>
</evidence>
<keyword evidence="1" id="KW-0812">Transmembrane</keyword>
<gene>
    <name evidence="4" type="ORF">H9L16_02105</name>
</gene>
<accession>A0A7G9SRH3</accession>
<evidence type="ECO:0000313" key="4">
    <source>
        <dbReference type="EMBL" id="QNN70448.1"/>
    </source>
</evidence>
<proteinExistence type="predicted"/>
<feature type="chain" id="PRO_5028888649" evidence="2">
    <location>
        <begin position="17"/>
        <end position="452"/>
    </location>
</feature>
<dbReference type="RefSeq" id="WP_187552964.1">
    <property type="nucleotide sequence ID" value="NZ_BMZL01000001.1"/>
</dbReference>
<dbReference type="InterPro" id="IPR008979">
    <property type="entry name" value="Galactose-bd-like_sf"/>
</dbReference>
<feature type="domain" description="F5/8 type C" evidence="3">
    <location>
        <begin position="164"/>
        <end position="233"/>
    </location>
</feature>
<evidence type="ECO:0000256" key="2">
    <source>
        <dbReference type="SAM" id="SignalP"/>
    </source>
</evidence>
<keyword evidence="1" id="KW-1133">Transmembrane helix</keyword>
<organism evidence="4 5">
    <name type="scientific">Thermomonas carbonis</name>
    <dbReference type="NCBI Taxonomy" id="1463158"/>
    <lineage>
        <taxon>Bacteria</taxon>
        <taxon>Pseudomonadati</taxon>
        <taxon>Pseudomonadota</taxon>
        <taxon>Gammaproteobacteria</taxon>
        <taxon>Lysobacterales</taxon>
        <taxon>Lysobacteraceae</taxon>
        <taxon>Thermomonas</taxon>
    </lineage>
</organism>